<reference evidence="2 3" key="1">
    <citation type="submission" date="2016-06" db="EMBL/GenBank/DDBJ databases">
        <title>Gene turnover analysis identifies the evolutionary adaptation of the extremophile Acidithiobacillus caldus.</title>
        <authorList>
            <person name="Zhang X."/>
        </authorList>
    </citation>
    <scope>NUCLEOTIDE SEQUENCE [LARGE SCALE GENOMIC DNA]</scope>
    <source>
        <strain evidence="2 3">DX</strain>
    </source>
</reference>
<keyword evidence="1" id="KW-0175">Coiled coil</keyword>
<dbReference type="Proteomes" id="UP000175616">
    <property type="component" value="Unassembled WGS sequence"/>
</dbReference>
<sequence>MIYVGSNQKEITHPGVRCEDDHDSALMQGENLMRNGDKAVTIDAVKDQDHIGQSALSDETCASAGPLHDEDDEIEKFFAMQAKEIEESLKQEKRLLEKELQEVRCALELCRSAESMVSDTLSNHKNLITHPKKAFTLEHRLFGKHSKRYEERARLSEDWYENLPYALVEVKSNGYMGWRIVNRDYRAPGVGKSGAHTSDKVENCGISLAPDSRHFANSDSSRFWLYHQDAPWHAPKHARAYLERLRYVIRILKGREEDLIVRIRDCDLIGNPDDWAGDPDDWSDDRVFRAEDWI</sequence>
<proteinExistence type="predicted"/>
<evidence type="ECO:0000313" key="2">
    <source>
        <dbReference type="EMBL" id="OFC32306.1"/>
    </source>
</evidence>
<dbReference type="RefSeq" id="WP_070114646.1">
    <property type="nucleotide sequence ID" value="NZ_LZYE01000266.1"/>
</dbReference>
<dbReference type="EMBL" id="LZYE01000266">
    <property type="protein sequence ID" value="OFC32306.1"/>
    <property type="molecule type" value="Genomic_DNA"/>
</dbReference>
<dbReference type="AlphaFoldDB" id="A0A1E7YL33"/>
<feature type="coiled-coil region" evidence="1">
    <location>
        <begin position="79"/>
        <end position="106"/>
    </location>
</feature>
<comment type="caution">
    <text evidence="2">The sequence shown here is derived from an EMBL/GenBank/DDBJ whole genome shotgun (WGS) entry which is preliminary data.</text>
</comment>
<evidence type="ECO:0000256" key="1">
    <source>
        <dbReference type="SAM" id="Coils"/>
    </source>
</evidence>
<organism evidence="2 3">
    <name type="scientific">Acidithiobacillus caldus</name>
    <dbReference type="NCBI Taxonomy" id="33059"/>
    <lineage>
        <taxon>Bacteria</taxon>
        <taxon>Pseudomonadati</taxon>
        <taxon>Pseudomonadota</taxon>
        <taxon>Acidithiobacillia</taxon>
        <taxon>Acidithiobacillales</taxon>
        <taxon>Acidithiobacillaceae</taxon>
        <taxon>Acidithiobacillus</taxon>
    </lineage>
</organism>
<protein>
    <submittedName>
        <fullName evidence="2">Uncharacterized protein</fullName>
    </submittedName>
</protein>
<name>A0A1E7YL33_9PROT</name>
<accession>A0A1E7YL33</accession>
<gene>
    <name evidence="2" type="ORF">BAE27_10820</name>
</gene>
<evidence type="ECO:0000313" key="3">
    <source>
        <dbReference type="Proteomes" id="UP000175616"/>
    </source>
</evidence>